<dbReference type="CDD" id="cd09872">
    <property type="entry name" value="PIN_Sll0205-like"/>
    <property type="match status" value="1"/>
</dbReference>
<accession>A0A0C5JP25</accession>
<dbReference type="InterPro" id="IPR002716">
    <property type="entry name" value="PIN_dom"/>
</dbReference>
<dbReference type="PANTHER" id="PTHR36173:SF1">
    <property type="entry name" value="RIBONUCLEASE VAPC22"/>
    <property type="match status" value="1"/>
</dbReference>
<keyword evidence="3" id="KW-1185">Reference proteome</keyword>
<feature type="domain" description="PIN" evidence="1">
    <location>
        <begin position="4"/>
        <end position="126"/>
    </location>
</feature>
<dbReference type="RefSeq" id="WP_202635148.1">
    <property type="nucleotide sequence ID" value="NZ_CP010554.1"/>
</dbReference>
<dbReference type="Gene3D" id="3.40.50.1010">
    <property type="entry name" value="5'-nuclease"/>
    <property type="match status" value="1"/>
</dbReference>
<dbReference type="Pfam" id="PF01850">
    <property type="entry name" value="PIN"/>
    <property type="match status" value="1"/>
</dbReference>
<dbReference type="InterPro" id="IPR052919">
    <property type="entry name" value="TA_system_RNase"/>
</dbReference>
<dbReference type="InterPro" id="IPR029060">
    <property type="entry name" value="PIN-like_dom_sf"/>
</dbReference>
<evidence type="ECO:0000259" key="1">
    <source>
        <dbReference type="Pfam" id="PF01850"/>
    </source>
</evidence>
<dbReference type="EMBL" id="CP010554">
    <property type="protein sequence ID" value="AJP49056.1"/>
    <property type="molecule type" value="Genomic_DNA"/>
</dbReference>
<name>A0A0C5JP25_9PROT</name>
<organism evidence="2 3">
    <name type="scientific">Rugosibacter aromaticivorans</name>
    <dbReference type="NCBI Taxonomy" id="1565605"/>
    <lineage>
        <taxon>Bacteria</taxon>
        <taxon>Pseudomonadati</taxon>
        <taxon>Pseudomonadota</taxon>
        <taxon>Betaproteobacteria</taxon>
        <taxon>Nitrosomonadales</taxon>
        <taxon>Sterolibacteriaceae</taxon>
        <taxon>Rugosibacter</taxon>
    </lineage>
</organism>
<dbReference type="InterPro" id="IPR041705">
    <property type="entry name" value="PIN_Sll0205"/>
</dbReference>
<dbReference type="SUPFAM" id="SSF88723">
    <property type="entry name" value="PIN domain-like"/>
    <property type="match status" value="1"/>
</dbReference>
<sequence length="135" mass="14573">MASILIDTHIWLWWLLGQSELSAGERTALDALATAGTPPGLAAISLWEAQMLASKGRLQLDCPITQWLPLAAAPETVSIVPLDVNVIVALDALPTSFHGDPADRIIVATARAYGLPLATRDSNIRRSRTVKLWKP</sequence>
<dbReference type="PANTHER" id="PTHR36173">
    <property type="entry name" value="RIBONUCLEASE VAPC16-RELATED"/>
    <property type="match status" value="1"/>
</dbReference>
<dbReference type="HOGENOM" id="CLU_129890_2_1_4"/>
<dbReference type="AlphaFoldDB" id="A0A0C5JP25"/>
<protein>
    <submittedName>
        <fullName evidence="2">Twitching motility protein PilT</fullName>
    </submittedName>
</protein>
<dbReference type="Proteomes" id="UP000061603">
    <property type="component" value="Chromosome"/>
</dbReference>
<reference evidence="2 3" key="1">
    <citation type="journal article" date="2015" name="Genome Announc.">
        <title>Complete Genome Sequence of a Novel Bacterium within the Family Rhodocyclaceae That Degrades Polycyclic Aromatic Hydrocarbons.</title>
        <authorList>
            <person name="Singleton D.R."/>
            <person name="Dickey A.N."/>
            <person name="Scholl E.H."/>
            <person name="Wright F.A."/>
            <person name="Aitken M.D."/>
        </authorList>
    </citation>
    <scope>NUCLEOTIDE SEQUENCE [LARGE SCALE GENOMIC DNA]</scope>
    <source>
        <strain evidence="3">PG1-Ca6</strain>
    </source>
</reference>
<proteinExistence type="predicted"/>
<dbReference type="STRING" id="1565605.PG1C_12690"/>
<evidence type="ECO:0000313" key="2">
    <source>
        <dbReference type="EMBL" id="AJP49056.1"/>
    </source>
</evidence>
<gene>
    <name evidence="2" type="ORF">PG1C_12690</name>
</gene>
<evidence type="ECO:0000313" key="3">
    <source>
        <dbReference type="Proteomes" id="UP000061603"/>
    </source>
</evidence>
<dbReference type="KEGG" id="rbu:PG1C_12690"/>